<reference evidence="1" key="1">
    <citation type="submission" date="2020-05" db="UniProtKB">
        <authorList>
            <consortium name="EnsemblMetazoa"/>
        </authorList>
    </citation>
    <scope>IDENTIFICATION</scope>
    <source>
        <strain evidence="1">Jacobina</strain>
    </source>
</reference>
<dbReference type="AlphaFoldDB" id="A0A1B0CBT2"/>
<dbReference type="EnsemblMetazoa" id="LLOJ001711-RA">
    <property type="protein sequence ID" value="LLOJ001711-PA"/>
    <property type="gene ID" value="LLOJ001711"/>
</dbReference>
<evidence type="ECO:0000313" key="1">
    <source>
        <dbReference type="EnsemblMetazoa" id="LLOJ001711-PA"/>
    </source>
</evidence>
<keyword evidence="2" id="KW-1185">Reference proteome</keyword>
<dbReference type="Proteomes" id="UP000092461">
    <property type="component" value="Unassembled WGS sequence"/>
</dbReference>
<name>A0A1B0CBT2_LUTLO</name>
<accession>A0A1B0CBT2</accession>
<sequence>MLTSSSGIVHDQHSLLEGIRFCTIPLHDLIGNVIQGASNIQFGRIILIFNSYKMEAGSWKRSPIAKRQSNIGRKNYQIL</sequence>
<proteinExistence type="predicted"/>
<evidence type="ECO:0000313" key="2">
    <source>
        <dbReference type="Proteomes" id="UP000092461"/>
    </source>
</evidence>
<dbReference type="EMBL" id="AJWK01005815">
    <property type="status" value="NOT_ANNOTATED_CDS"/>
    <property type="molecule type" value="Genomic_DNA"/>
</dbReference>
<organism evidence="1 2">
    <name type="scientific">Lutzomyia longipalpis</name>
    <name type="common">Sand fly</name>
    <dbReference type="NCBI Taxonomy" id="7200"/>
    <lineage>
        <taxon>Eukaryota</taxon>
        <taxon>Metazoa</taxon>
        <taxon>Ecdysozoa</taxon>
        <taxon>Arthropoda</taxon>
        <taxon>Hexapoda</taxon>
        <taxon>Insecta</taxon>
        <taxon>Pterygota</taxon>
        <taxon>Neoptera</taxon>
        <taxon>Endopterygota</taxon>
        <taxon>Diptera</taxon>
        <taxon>Nematocera</taxon>
        <taxon>Psychodoidea</taxon>
        <taxon>Psychodidae</taxon>
        <taxon>Lutzomyia</taxon>
        <taxon>Lutzomyia</taxon>
    </lineage>
</organism>
<dbReference type="VEuPathDB" id="VectorBase:LLOJ001711"/>
<protein>
    <submittedName>
        <fullName evidence="1">Uncharacterized protein</fullName>
    </submittedName>
</protein>